<dbReference type="RefSeq" id="WP_338778726.1">
    <property type="nucleotide sequence ID" value="NZ_CP147407.1"/>
</dbReference>
<organism evidence="1 2">
    <name type="scientific">Metabacillus sediminis</name>
    <dbReference type="NCBI Taxonomy" id="3117746"/>
    <lineage>
        <taxon>Bacteria</taxon>
        <taxon>Bacillati</taxon>
        <taxon>Bacillota</taxon>
        <taxon>Bacilli</taxon>
        <taxon>Bacillales</taxon>
        <taxon>Bacillaceae</taxon>
        <taxon>Metabacillus</taxon>
    </lineage>
</organism>
<sequence length="264" mass="30516">MNYQLVCTTEELAILVSICGYPEFSNGIAVTSFGDRTEKDWNLVTQVTIPQLILKEIWDEQKEAAGLLPISETMHTFIQSYVESKRMIRCSDLPNKSAFMFHKATDNGWLAHIIYKDIIHEFFYVETEEIPKLIRDYYKFEFTSEFKNHEFNLSESDFDALSKQDHMNQILSNMDASESQSFEKFLADLKESDWSLFNISNFSLFEKQEDAYLENIVFFLPSTNGVWVAEYTDDAKTPVSIRLTPEDEWYQVVNGVGFVAAASS</sequence>
<dbReference type="EMBL" id="CP147407">
    <property type="protein sequence ID" value="WXB96622.1"/>
    <property type="molecule type" value="Genomic_DNA"/>
</dbReference>
<gene>
    <name evidence="1" type="ORF">WCV65_19135</name>
</gene>
<evidence type="ECO:0000313" key="1">
    <source>
        <dbReference type="EMBL" id="WXB96622.1"/>
    </source>
</evidence>
<dbReference type="Proteomes" id="UP001377337">
    <property type="component" value="Chromosome"/>
</dbReference>
<reference evidence="1 2" key="1">
    <citation type="submission" date="2024-02" db="EMBL/GenBank/DDBJ databases">
        <title>Seven novel Bacillus-like species.</title>
        <authorList>
            <person name="Liu G."/>
        </authorList>
    </citation>
    <scope>NUCLEOTIDE SEQUENCE [LARGE SCALE GENOMIC DNA]</scope>
    <source>
        <strain evidence="1 2">FJAT-52054</strain>
    </source>
</reference>
<keyword evidence="2" id="KW-1185">Reference proteome</keyword>
<name>A0ABZ2NHF0_9BACI</name>
<proteinExistence type="predicted"/>
<accession>A0ABZ2NHF0</accession>
<evidence type="ECO:0000313" key="2">
    <source>
        <dbReference type="Proteomes" id="UP001377337"/>
    </source>
</evidence>
<protein>
    <submittedName>
        <fullName evidence="1">Uncharacterized protein</fullName>
    </submittedName>
</protein>